<dbReference type="EMBL" id="JALKCH010000001">
    <property type="protein sequence ID" value="MCK0195295.1"/>
    <property type="molecule type" value="Genomic_DNA"/>
</dbReference>
<dbReference type="PANTHER" id="PTHR35841:SF1">
    <property type="entry name" value="PHOSPHONATES-BINDING PERIPLASMIC PROTEIN"/>
    <property type="match status" value="1"/>
</dbReference>
<dbReference type="RefSeq" id="WP_247025587.1">
    <property type="nucleotide sequence ID" value="NZ_JALKCH010000001.1"/>
</dbReference>
<proteinExistence type="inferred from homology"/>
<feature type="signal peptide" evidence="3">
    <location>
        <begin position="1"/>
        <end position="31"/>
    </location>
</feature>
<evidence type="ECO:0000256" key="2">
    <source>
        <dbReference type="ARBA" id="ARBA00022729"/>
    </source>
</evidence>
<feature type="chain" id="PRO_5047253706" evidence="3">
    <location>
        <begin position="32"/>
        <end position="297"/>
    </location>
</feature>
<dbReference type="Pfam" id="PF12974">
    <property type="entry name" value="Phosphonate-bd"/>
    <property type="match status" value="1"/>
</dbReference>
<dbReference type="InterPro" id="IPR006311">
    <property type="entry name" value="TAT_signal"/>
</dbReference>
<comment type="caution">
    <text evidence="4">The sequence shown here is derived from an EMBL/GenBank/DDBJ whole genome shotgun (WGS) entry which is preliminary data.</text>
</comment>
<dbReference type="PANTHER" id="PTHR35841">
    <property type="entry name" value="PHOSPHONATES-BINDING PERIPLASMIC PROTEIN"/>
    <property type="match status" value="1"/>
</dbReference>
<dbReference type="NCBIfam" id="TIGR01098">
    <property type="entry name" value="3A0109s03R"/>
    <property type="match status" value="1"/>
</dbReference>
<gene>
    <name evidence="4" type="ORF">MWN34_00030</name>
</gene>
<organism evidence="4 5">
    <name type="scientific">Ancylobacter crimeensis</name>
    <dbReference type="NCBI Taxonomy" id="2579147"/>
    <lineage>
        <taxon>Bacteria</taxon>
        <taxon>Pseudomonadati</taxon>
        <taxon>Pseudomonadota</taxon>
        <taxon>Alphaproteobacteria</taxon>
        <taxon>Hyphomicrobiales</taxon>
        <taxon>Xanthobacteraceae</taxon>
        <taxon>Ancylobacter</taxon>
    </lineage>
</organism>
<keyword evidence="2 3" id="KW-0732">Signal</keyword>
<evidence type="ECO:0000256" key="3">
    <source>
        <dbReference type="SAM" id="SignalP"/>
    </source>
</evidence>
<reference evidence="4 5" key="1">
    <citation type="submission" date="2022-04" db="EMBL/GenBank/DDBJ databases">
        <authorList>
            <person name="Grouzdev D.S."/>
            <person name="Pantiukh K.S."/>
            <person name="Krutkina M.S."/>
        </authorList>
    </citation>
    <scope>NUCLEOTIDE SEQUENCE [LARGE SCALE GENOMIC DNA]</scope>
    <source>
        <strain evidence="4 5">6x-1</strain>
    </source>
</reference>
<dbReference type="InterPro" id="IPR005770">
    <property type="entry name" value="PhnD"/>
</dbReference>
<protein>
    <submittedName>
        <fullName evidence="4">Phosphate/phosphite/phosphonate ABC transporter substrate-binding protein</fullName>
    </submittedName>
</protein>
<dbReference type="SUPFAM" id="SSF53850">
    <property type="entry name" value="Periplasmic binding protein-like II"/>
    <property type="match status" value="1"/>
</dbReference>
<dbReference type="PROSITE" id="PS51318">
    <property type="entry name" value="TAT"/>
    <property type="match status" value="1"/>
</dbReference>
<accession>A0ABT0D5T0</accession>
<dbReference type="Proteomes" id="UP001203284">
    <property type="component" value="Unassembled WGS sequence"/>
</dbReference>
<evidence type="ECO:0000313" key="4">
    <source>
        <dbReference type="EMBL" id="MCK0195295.1"/>
    </source>
</evidence>
<sequence>MSYDHRRFSRRTLLAAGAGLAATSLIAPARAQDRKKLRFGVGPLLPSAEDTRKAYTPLFAHLARELGADFDLVATTDWAGMAVAMGSGQLDVAWMGPWGYIIANNSTGCQAVATVKYDDKPTYRAIIIARPDLAVSTFPDDTKGKSMSFADVGSTSGWLIPTYYAKEVWKIDPRTFWNYTEGATHAANEMSVSAGQVDMATDFDRNRNAMIASGRVKEDANRIIWTSDPLPNDAIALPPDAPPERAEQVQKILTAITPEQAKELLPSRYTGFVAANHASYAMIERAGIAVGKIKPKS</sequence>
<name>A0ABT0D5T0_9HYPH</name>
<evidence type="ECO:0000313" key="5">
    <source>
        <dbReference type="Proteomes" id="UP001203284"/>
    </source>
</evidence>
<keyword evidence="5" id="KW-1185">Reference proteome</keyword>
<dbReference type="CDD" id="cd01071">
    <property type="entry name" value="PBP2_PhnD_like"/>
    <property type="match status" value="1"/>
</dbReference>
<evidence type="ECO:0000256" key="1">
    <source>
        <dbReference type="ARBA" id="ARBA00007162"/>
    </source>
</evidence>
<dbReference type="Gene3D" id="3.40.190.10">
    <property type="entry name" value="Periplasmic binding protein-like II"/>
    <property type="match status" value="2"/>
</dbReference>
<comment type="similarity">
    <text evidence="1">Belongs to the phosphate/phosphite/phosphonate binding protein family.</text>
</comment>